<accession>X6NQJ1</accession>
<dbReference type="GO" id="GO:0008270">
    <property type="term" value="F:zinc ion binding"/>
    <property type="evidence" value="ECO:0007669"/>
    <property type="project" value="UniProtKB-KW"/>
</dbReference>
<evidence type="ECO:0000256" key="1">
    <source>
        <dbReference type="PROSITE-ProRule" id="PRU00175"/>
    </source>
</evidence>
<feature type="region of interest" description="Disordered" evidence="2">
    <location>
        <begin position="144"/>
        <end position="203"/>
    </location>
</feature>
<sequence>KELLREDGLITYPKDYQLWEKRLKQLPKNTPKSVLNSQVFQLLGTPQQRGWHYFLPGRIKSIATNGYILILPWQGEDILLDNRLAFPYPDAVLRDWDRGMKVEYFDENQQRWSTTTYVIEGIIDSSLVFLENFGEPVPITKLRLQRNEEQPKSVQFTSSQVSRDSNNSNNNNNNNNRNNNNNFNRNNNRDDNNNNINNNDNNNNNNEILIMDTTIMFELELSQRINSFKIEDTVLYPDSYRSWTNRLKQMQDYHFDLLYLEVFVKIPSPLEHRELYIPGFVCIYIYIFIYLYAYTYIYIFYFFFFFFNSNVHTCRKGTIMQMETNTNNIWIKNIFDQTEVMDIRLLYSVKVLTDLSRLPTARYVQVYDKQLKTWGGCDGKEYFEVDYLLGDMGVFLREGSEMVPATCVKPLFDEDVRQLRQANDGPANENGDEWADVNDFVFKEYIHDVCLDLIKANKQKSALESDHKIESIDDDLLPDQVSIDVAQFQAAMDALNIKSEISRSRAWEVCQSIQTQVYLQHLQDLENQKWTKMMLLNDEGILLENFDCVVCNQSKSSGLRLINCGHCICFPDIEKFVKQCVTDVKPPLCPKCSQVCKHLWVYVYVYV</sequence>
<name>X6NQJ1_RETFI</name>
<keyword evidence="6" id="KW-1185">Reference proteome</keyword>
<gene>
    <name evidence="5" type="ORF">RFI_08570</name>
</gene>
<dbReference type="PANTHER" id="PTHR36911">
    <property type="entry name" value="LIM ZINC-BINDING DOMAIN-CONTAINING PROTEIN-RELATED"/>
    <property type="match status" value="1"/>
</dbReference>
<feature type="transmembrane region" description="Helical" evidence="3">
    <location>
        <begin position="283"/>
        <end position="307"/>
    </location>
</feature>
<feature type="compositionally biased region" description="Polar residues" evidence="2">
    <location>
        <begin position="152"/>
        <end position="161"/>
    </location>
</feature>
<keyword evidence="1" id="KW-0863">Zinc-finger</keyword>
<reference evidence="5 6" key="1">
    <citation type="journal article" date="2013" name="Curr. Biol.">
        <title>The Genome of the Foraminiferan Reticulomyxa filosa.</title>
        <authorList>
            <person name="Glockner G."/>
            <person name="Hulsmann N."/>
            <person name="Schleicher M."/>
            <person name="Noegel A.A."/>
            <person name="Eichinger L."/>
            <person name="Gallinger C."/>
            <person name="Pawlowski J."/>
            <person name="Sierra R."/>
            <person name="Euteneuer U."/>
            <person name="Pillet L."/>
            <person name="Moustafa A."/>
            <person name="Platzer M."/>
            <person name="Groth M."/>
            <person name="Szafranski K."/>
            <person name="Schliwa M."/>
        </authorList>
    </citation>
    <scope>NUCLEOTIDE SEQUENCE [LARGE SCALE GENOMIC DNA]</scope>
</reference>
<dbReference type="Proteomes" id="UP000023152">
    <property type="component" value="Unassembled WGS sequence"/>
</dbReference>
<evidence type="ECO:0000256" key="2">
    <source>
        <dbReference type="SAM" id="MobiDB-lite"/>
    </source>
</evidence>
<feature type="domain" description="RING-type" evidence="4">
    <location>
        <begin position="548"/>
        <end position="593"/>
    </location>
</feature>
<keyword evidence="3" id="KW-0472">Membrane</keyword>
<comment type="caution">
    <text evidence="5">The sequence shown here is derived from an EMBL/GenBank/DDBJ whole genome shotgun (WGS) entry which is preliminary data.</text>
</comment>
<feature type="compositionally biased region" description="Low complexity" evidence="2">
    <location>
        <begin position="193"/>
        <end position="203"/>
    </location>
</feature>
<evidence type="ECO:0000313" key="5">
    <source>
        <dbReference type="EMBL" id="ETO28560.1"/>
    </source>
</evidence>
<dbReference type="InterPro" id="IPR001841">
    <property type="entry name" value="Znf_RING"/>
</dbReference>
<keyword evidence="3" id="KW-1133">Transmembrane helix</keyword>
<proteinExistence type="predicted"/>
<dbReference type="EMBL" id="ASPP01006601">
    <property type="protein sequence ID" value="ETO28560.1"/>
    <property type="molecule type" value="Genomic_DNA"/>
</dbReference>
<feature type="non-terminal residue" evidence="5">
    <location>
        <position position="607"/>
    </location>
</feature>
<organism evidence="5 6">
    <name type="scientific">Reticulomyxa filosa</name>
    <dbReference type="NCBI Taxonomy" id="46433"/>
    <lineage>
        <taxon>Eukaryota</taxon>
        <taxon>Sar</taxon>
        <taxon>Rhizaria</taxon>
        <taxon>Retaria</taxon>
        <taxon>Foraminifera</taxon>
        <taxon>Monothalamids</taxon>
        <taxon>Reticulomyxidae</taxon>
        <taxon>Reticulomyxa</taxon>
    </lineage>
</organism>
<keyword evidence="1" id="KW-0862">Zinc</keyword>
<evidence type="ECO:0000256" key="3">
    <source>
        <dbReference type="SAM" id="Phobius"/>
    </source>
</evidence>
<dbReference type="AlphaFoldDB" id="X6NQJ1"/>
<evidence type="ECO:0000259" key="4">
    <source>
        <dbReference type="PROSITE" id="PS50089"/>
    </source>
</evidence>
<dbReference type="PROSITE" id="PS50089">
    <property type="entry name" value="ZF_RING_2"/>
    <property type="match status" value="1"/>
</dbReference>
<feature type="non-terminal residue" evidence="5">
    <location>
        <position position="1"/>
    </location>
</feature>
<protein>
    <recommendedName>
        <fullName evidence="4">RING-type domain-containing protein</fullName>
    </recommendedName>
</protein>
<keyword evidence="1" id="KW-0479">Metal-binding</keyword>
<keyword evidence="3" id="KW-0812">Transmembrane</keyword>
<evidence type="ECO:0000313" key="6">
    <source>
        <dbReference type="Proteomes" id="UP000023152"/>
    </source>
</evidence>
<feature type="compositionally biased region" description="Low complexity" evidence="2">
    <location>
        <begin position="162"/>
        <end position="186"/>
    </location>
</feature>